<dbReference type="PANTHER" id="PTHR30614:SF0">
    <property type="entry name" value="L-CYSTINE TRANSPORT SYSTEM PERMEASE PROTEIN TCYL"/>
    <property type="match status" value="1"/>
</dbReference>
<feature type="transmembrane region" description="Helical" evidence="8">
    <location>
        <begin position="158"/>
        <end position="179"/>
    </location>
</feature>
<keyword evidence="7 8" id="KW-0472">Membrane</keyword>
<evidence type="ECO:0000256" key="2">
    <source>
        <dbReference type="ARBA" id="ARBA00022448"/>
    </source>
</evidence>
<evidence type="ECO:0000256" key="3">
    <source>
        <dbReference type="ARBA" id="ARBA00022475"/>
    </source>
</evidence>
<dbReference type="NCBIfam" id="TIGR01726">
    <property type="entry name" value="HEQRo_perm_3TM"/>
    <property type="match status" value="1"/>
</dbReference>
<feature type="transmembrane region" description="Helical" evidence="8">
    <location>
        <begin position="111"/>
        <end position="138"/>
    </location>
</feature>
<dbReference type="PROSITE" id="PS50928">
    <property type="entry name" value="ABC_TM1"/>
    <property type="match status" value="1"/>
</dbReference>
<dbReference type="InterPro" id="IPR000515">
    <property type="entry name" value="MetI-like"/>
</dbReference>
<dbReference type="InterPro" id="IPR035906">
    <property type="entry name" value="MetI-like_sf"/>
</dbReference>
<comment type="similarity">
    <text evidence="8">Belongs to the binding-protein-dependent transport system permease family.</text>
</comment>
<keyword evidence="2 8" id="KW-0813">Transport</keyword>
<accession>A0A5C5S370</accession>
<feature type="transmembrane region" description="Helical" evidence="8">
    <location>
        <begin position="219"/>
        <end position="243"/>
    </location>
</feature>
<evidence type="ECO:0000313" key="11">
    <source>
        <dbReference type="EMBL" id="TWS28915.1"/>
    </source>
</evidence>
<dbReference type="InterPro" id="IPR043429">
    <property type="entry name" value="ArtM/GltK/GlnP/TcyL/YhdX-like"/>
</dbReference>
<dbReference type="Proteomes" id="UP000319375">
    <property type="component" value="Unassembled WGS sequence"/>
</dbReference>
<dbReference type="SUPFAM" id="SSF161098">
    <property type="entry name" value="MetI-like"/>
    <property type="match status" value="1"/>
</dbReference>
<keyword evidence="3" id="KW-1003">Cell membrane</keyword>
<name>A0A5C5S370_9ACTN</name>
<evidence type="ECO:0000256" key="7">
    <source>
        <dbReference type="ARBA" id="ARBA00023136"/>
    </source>
</evidence>
<feature type="transmembrane region" description="Helical" evidence="8">
    <location>
        <begin position="263"/>
        <end position="285"/>
    </location>
</feature>
<keyword evidence="12" id="KW-1185">Reference proteome</keyword>
<feature type="domain" description="ABC transmembrane type-1" evidence="10">
    <location>
        <begin position="76"/>
        <end position="282"/>
    </location>
</feature>
<protein>
    <submittedName>
        <fullName evidence="11">Amino acid ABC transporter permease</fullName>
    </submittedName>
</protein>
<dbReference type="GO" id="GO:0043190">
    <property type="term" value="C:ATP-binding cassette (ABC) transporter complex"/>
    <property type="evidence" value="ECO:0007669"/>
    <property type="project" value="InterPro"/>
</dbReference>
<feature type="region of interest" description="Disordered" evidence="9">
    <location>
        <begin position="1"/>
        <end position="24"/>
    </location>
</feature>
<keyword evidence="4 8" id="KW-0812">Transmembrane</keyword>
<dbReference type="GO" id="GO:0006865">
    <property type="term" value="P:amino acid transport"/>
    <property type="evidence" value="ECO:0007669"/>
    <property type="project" value="UniProtKB-KW"/>
</dbReference>
<dbReference type="AlphaFoldDB" id="A0A5C5S370"/>
<feature type="transmembrane region" description="Helical" evidence="8">
    <location>
        <begin position="35"/>
        <end position="55"/>
    </location>
</feature>
<comment type="subcellular location">
    <subcellularLocation>
        <location evidence="1 8">Cell membrane</location>
        <topology evidence="1 8">Multi-pass membrane protein</topology>
    </subcellularLocation>
</comment>
<dbReference type="OrthoDB" id="92598at2"/>
<dbReference type="Gene3D" id="1.10.3720.10">
    <property type="entry name" value="MetI-like"/>
    <property type="match status" value="1"/>
</dbReference>
<reference evidence="11 12" key="1">
    <citation type="submission" date="2019-06" db="EMBL/GenBank/DDBJ databases">
        <title>Tsukamurella conjunctivitidis sp. nov., Tsukamurella assacharolytica sp. nov. and Tsukamurella sputae sp. nov. isolated from patients with conjunctivitis, bacteraemia (lymphoma) and respiratory infection (sputum) in Hong Kong.</title>
        <authorList>
            <person name="Teng J.L.L."/>
            <person name="Lee H.H."/>
            <person name="Fong J.Y.H."/>
            <person name="Fok K.M.N."/>
            <person name="Lau S.K.P."/>
            <person name="Woo P.C.Y."/>
        </authorList>
    </citation>
    <scope>NUCLEOTIDE SEQUENCE [LARGE SCALE GENOMIC DNA]</scope>
    <source>
        <strain evidence="11 12">HKU72</strain>
    </source>
</reference>
<keyword evidence="6 8" id="KW-1133">Transmembrane helix</keyword>
<gene>
    <name evidence="11" type="ORF">FK530_12095</name>
</gene>
<dbReference type="CDD" id="cd06261">
    <property type="entry name" value="TM_PBP2"/>
    <property type="match status" value="1"/>
</dbReference>
<proteinExistence type="inferred from homology"/>
<dbReference type="InterPro" id="IPR010065">
    <property type="entry name" value="AA_ABC_transptr_permease_3TM"/>
</dbReference>
<evidence type="ECO:0000256" key="4">
    <source>
        <dbReference type="ARBA" id="ARBA00022692"/>
    </source>
</evidence>
<evidence type="ECO:0000313" key="12">
    <source>
        <dbReference type="Proteomes" id="UP000319375"/>
    </source>
</evidence>
<dbReference type="GO" id="GO:0022857">
    <property type="term" value="F:transmembrane transporter activity"/>
    <property type="evidence" value="ECO:0007669"/>
    <property type="project" value="InterPro"/>
</dbReference>
<evidence type="ECO:0000259" key="10">
    <source>
        <dbReference type="PROSITE" id="PS50928"/>
    </source>
</evidence>
<dbReference type="Pfam" id="PF00528">
    <property type="entry name" value="BPD_transp_1"/>
    <property type="match status" value="1"/>
</dbReference>
<sequence>MATTILSPSRPAQGPPADTSTGPVRLVPRRRPGRWVAAAVVAVLGAMLAHTLFTNERFEWPTVAHYFTQESVLKGLWLTLWLTAVTFAAGFVLGIGLAAMRLWGGPVLRTVSFVFVWLVRSVPPLVLLLFWFQLASLYPQLSLGIPFGPEFVTFNTTHLISGLVAAFIALTIDVAAFAAEIVRGGLVSVDPGQTEAARSLGLSPRRIFRRIVLPQAMPAIIPASGNLLIGLLKSTSLVSVIAVTDLLYSVQLVYNQNFKVMPLLLVATIWYIVITSVLAVGQYFVERHFRRGHRDARLFREIVADAARLRPRLPRTVRAAGDRA</sequence>
<dbReference type="RefSeq" id="WP_146487263.1">
    <property type="nucleotide sequence ID" value="NZ_VIGX01000005.1"/>
</dbReference>
<evidence type="ECO:0000256" key="8">
    <source>
        <dbReference type="RuleBase" id="RU363032"/>
    </source>
</evidence>
<evidence type="ECO:0000256" key="1">
    <source>
        <dbReference type="ARBA" id="ARBA00004651"/>
    </source>
</evidence>
<dbReference type="PANTHER" id="PTHR30614">
    <property type="entry name" value="MEMBRANE COMPONENT OF AMINO ACID ABC TRANSPORTER"/>
    <property type="match status" value="1"/>
</dbReference>
<evidence type="ECO:0000256" key="5">
    <source>
        <dbReference type="ARBA" id="ARBA00022970"/>
    </source>
</evidence>
<feature type="transmembrane region" description="Helical" evidence="8">
    <location>
        <begin position="75"/>
        <end position="99"/>
    </location>
</feature>
<evidence type="ECO:0000256" key="6">
    <source>
        <dbReference type="ARBA" id="ARBA00022989"/>
    </source>
</evidence>
<keyword evidence="5" id="KW-0029">Amino-acid transport</keyword>
<dbReference type="EMBL" id="VIGX01000005">
    <property type="protein sequence ID" value="TWS28915.1"/>
    <property type="molecule type" value="Genomic_DNA"/>
</dbReference>
<comment type="caution">
    <text evidence="11">The sequence shown here is derived from an EMBL/GenBank/DDBJ whole genome shotgun (WGS) entry which is preliminary data.</text>
</comment>
<evidence type="ECO:0000256" key="9">
    <source>
        <dbReference type="SAM" id="MobiDB-lite"/>
    </source>
</evidence>
<organism evidence="11 12">
    <name type="scientific">Tsukamurella conjunctivitidis</name>
    <dbReference type="NCBI Taxonomy" id="2592068"/>
    <lineage>
        <taxon>Bacteria</taxon>
        <taxon>Bacillati</taxon>
        <taxon>Actinomycetota</taxon>
        <taxon>Actinomycetes</taxon>
        <taxon>Mycobacteriales</taxon>
        <taxon>Tsukamurellaceae</taxon>
        <taxon>Tsukamurella</taxon>
    </lineage>
</organism>